<dbReference type="Proteomes" id="UP000335636">
    <property type="component" value="Unassembled WGS sequence"/>
</dbReference>
<organism evidence="3 4">
    <name type="scientific">Marmota monax</name>
    <name type="common">Woodchuck</name>
    <dbReference type="NCBI Taxonomy" id="9995"/>
    <lineage>
        <taxon>Eukaryota</taxon>
        <taxon>Metazoa</taxon>
        <taxon>Chordata</taxon>
        <taxon>Craniata</taxon>
        <taxon>Vertebrata</taxon>
        <taxon>Euteleostomi</taxon>
        <taxon>Mammalia</taxon>
        <taxon>Eutheria</taxon>
        <taxon>Euarchontoglires</taxon>
        <taxon>Glires</taxon>
        <taxon>Rodentia</taxon>
        <taxon>Sciuromorpha</taxon>
        <taxon>Sciuridae</taxon>
        <taxon>Xerinae</taxon>
        <taxon>Marmotini</taxon>
        <taxon>Marmota</taxon>
    </lineage>
</organism>
<reference evidence="2" key="2">
    <citation type="submission" date="2020-08" db="EMBL/GenBank/DDBJ databases">
        <authorList>
            <person name="Shumante A."/>
            <person name="Zimin A.V."/>
            <person name="Puiu D."/>
            <person name="Salzberg S.L."/>
        </authorList>
    </citation>
    <scope>NUCLEOTIDE SEQUENCE</scope>
    <source>
        <strain evidence="2">WC2-LM</strain>
        <tissue evidence="2">Liver</tissue>
    </source>
</reference>
<gene>
    <name evidence="2" type="ORF">GHT09_016773</name>
    <name evidence="3" type="ORF">MONAX_5E021484</name>
</gene>
<dbReference type="Proteomes" id="UP000662637">
    <property type="component" value="Unassembled WGS sequence"/>
</dbReference>
<evidence type="ECO:0000313" key="2">
    <source>
        <dbReference type="EMBL" id="KAF7472306.1"/>
    </source>
</evidence>
<feature type="compositionally biased region" description="Pro residues" evidence="1">
    <location>
        <begin position="52"/>
        <end position="75"/>
    </location>
</feature>
<proteinExistence type="predicted"/>
<dbReference type="EMBL" id="CABDUW010000183">
    <property type="protein sequence ID" value="VTJ61751.1"/>
    <property type="molecule type" value="Genomic_DNA"/>
</dbReference>
<evidence type="ECO:0000313" key="4">
    <source>
        <dbReference type="Proteomes" id="UP000335636"/>
    </source>
</evidence>
<reference evidence="3 4" key="1">
    <citation type="submission" date="2019-04" db="EMBL/GenBank/DDBJ databases">
        <authorList>
            <person name="Alioto T."/>
            <person name="Alioto T."/>
        </authorList>
    </citation>
    <scope>NUCLEOTIDE SEQUENCE [LARGE SCALE GENOMIC DNA]</scope>
</reference>
<accession>A0A5E4AYF9</accession>
<dbReference type="EMBL" id="WJEC01006531">
    <property type="protein sequence ID" value="KAF7472306.1"/>
    <property type="molecule type" value="Genomic_DNA"/>
</dbReference>
<evidence type="ECO:0000313" key="3">
    <source>
        <dbReference type="EMBL" id="VTJ61751.1"/>
    </source>
</evidence>
<name>A0A5E4AYF9_MARMO</name>
<evidence type="ECO:0000256" key="1">
    <source>
        <dbReference type="SAM" id="MobiDB-lite"/>
    </source>
</evidence>
<feature type="region of interest" description="Disordered" evidence="1">
    <location>
        <begin position="1"/>
        <end position="115"/>
    </location>
</feature>
<keyword evidence="4" id="KW-1185">Reference proteome</keyword>
<sequence>MADSRTVGREQAYGARQVRSLRESGGSRVPAERACESGRPGLGGVRGLPAPASGPPAAKPPQPRWGPPRAAPPPGLARRTAAERMGRAAPGAGPEAAPPQPPRAGQIASPWSRKY</sequence>
<protein>
    <submittedName>
        <fullName evidence="3">Uncharacterized protein</fullName>
    </submittedName>
</protein>
<dbReference type="AlphaFoldDB" id="A0A5E4AYF9"/>